<protein>
    <submittedName>
        <fullName evidence="2">Uncharacterized protein</fullName>
    </submittedName>
</protein>
<dbReference type="AlphaFoldDB" id="A0A9E7JAG2"/>
<proteinExistence type="predicted"/>
<feature type="compositionally biased region" description="Basic residues" evidence="1">
    <location>
        <begin position="154"/>
        <end position="166"/>
    </location>
</feature>
<feature type="region of interest" description="Disordered" evidence="1">
    <location>
        <begin position="151"/>
        <end position="184"/>
    </location>
</feature>
<dbReference type="Proteomes" id="UP001055439">
    <property type="component" value="Chromosome 1"/>
</dbReference>
<accession>A0A9E7JAG2</accession>
<name>A0A9E7JAG2_9LILI</name>
<reference evidence="2" key="1">
    <citation type="submission" date="2022-05" db="EMBL/GenBank/DDBJ databases">
        <title>The Musa troglodytarum L. genome provides insights into the mechanism of non-climacteric behaviour and enrichment of carotenoids.</title>
        <authorList>
            <person name="Wang J."/>
        </authorList>
    </citation>
    <scope>NUCLEOTIDE SEQUENCE</scope>
    <source>
        <tissue evidence="2">Leaf</tissue>
    </source>
</reference>
<evidence type="ECO:0000256" key="1">
    <source>
        <dbReference type="SAM" id="MobiDB-lite"/>
    </source>
</evidence>
<feature type="compositionally biased region" description="Basic and acidic residues" evidence="1">
    <location>
        <begin position="171"/>
        <end position="183"/>
    </location>
</feature>
<gene>
    <name evidence="2" type="ORF">MUK42_09799</name>
</gene>
<organism evidence="2 3">
    <name type="scientific">Musa troglodytarum</name>
    <name type="common">fe'i banana</name>
    <dbReference type="NCBI Taxonomy" id="320322"/>
    <lineage>
        <taxon>Eukaryota</taxon>
        <taxon>Viridiplantae</taxon>
        <taxon>Streptophyta</taxon>
        <taxon>Embryophyta</taxon>
        <taxon>Tracheophyta</taxon>
        <taxon>Spermatophyta</taxon>
        <taxon>Magnoliopsida</taxon>
        <taxon>Liliopsida</taxon>
        <taxon>Zingiberales</taxon>
        <taxon>Musaceae</taxon>
        <taxon>Musa</taxon>
    </lineage>
</organism>
<dbReference type="EMBL" id="CP097502">
    <property type="protein sequence ID" value="URD73978.1"/>
    <property type="molecule type" value="Genomic_DNA"/>
</dbReference>
<keyword evidence="3" id="KW-1185">Reference proteome</keyword>
<evidence type="ECO:0000313" key="2">
    <source>
        <dbReference type="EMBL" id="URD73978.1"/>
    </source>
</evidence>
<evidence type="ECO:0000313" key="3">
    <source>
        <dbReference type="Proteomes" id="UP001055439"/>
    </source>
</evidence>
<sequence>MRLPHEGIPPCALPQQPLHPLPPLLPFLLPLPAYRLPVVIPTDCLILCVQHFGAVVEHWRDHQLHLLFPSGHRQPLVPAHPLPLPQVYLLLPRYQRVECPHPRQRVHIQARLSCARPQRRPRAAVELQPAVFVLEQPVLEIHILVAEVGDGHQQKGRHHPSRHHNVLPRPDVFHDHPLRRDQRPQLTPPRLRLVERALLLSGSERGLRALEVLDELVVGVAEEEVVVDEGLARHDAEEVHEALRRVANDAADAVSAGAGVEDGEVDVGVGVGGVVEAAAGDGIGGAPQLEDAVDVGEVGEEAAVLVIALASAGGTEDGDEGGQIGIYLVQLLSEERPRGLEERR</sequence>